<keyword evidence="11 12" id="KW-0407">Ion channel</keyword>
<evidence type="ECO:0000256" key="14">
    <source>
        <dbReference type="SAM" id="Phobius"/>
    </source>
</evidence>
<sequence length="437" mass="46065">MCCRGLRQRLARAAPSERRARTAGKLLMFAGCLMALLYLGSRSVLDYLSEPVRSSTQVVAAAAPNLTVCPGWALPAAGANVSRLWAAGAVSQAALVRAADPPLTGVVARCRAGGRTCCRPVCGNDTVLLGRWRPVFVLGQHRPLLCHRLQLGPAAAAIVQRNGGLSLDFHVPAGAQRSGSLFDVLVHDGARPVLRYGAGSRSVSAAAAWERGRPHHVALRVSATHTVSVSLRRQPCRDRPGYNQQRCRMACEHAVAAAAAGCRSLGADGPPPPQPLCANASALEALYERLFRPPEGAALECACPPACSVTEYRGTEERRFYPGAPLPTVNVVVEPTAALVRQQRAGSLQQLVSELGGLLGLLLGASAWTLLELLWRAAGAVCGPAAAPGAPRPPARDRWTGAAEEGRGPHGKRTVRPPPPPPYHQQLHVSSLEEAGC</sequence>
<accession>A0A6A4VUJ9</accession>
<dbReference type="Pfam" id="PF00858">
    <property type="entry name" value="ASC"/>
    <property type="match status" value="1"/>
</dbReference>
<reference evidence="15 16" key="1">
    <citation type="submission" date="2019-07" db="EMBL/GenBank/DDBJ databases">
        <title>Draft genome assembly of a fouling barnacle, Amphibalanus amphitrite (Darwin, 1854): The first reference genome for Thecostraca.</title>
        <authorList>
            <person name="Kim W."/>
        </authorList>
    </citation>
    <scope>NUCLEOTIDE SEQUENCE [LARGE SCALE GENOMIC DNA]</scope>
    <source>
        <strain evidence="15">SNU_AA5</strain>
        <tissue evidence="15">Soma without cirri and trophi</tissue>
    </source>
</reference>
<keyword evidence="8 12" id="KW-0406">Ion transport</keyword>
<evidence type="ECO:0000256" key="11">
    <source>
        <dbReference type="ARBA" id="ARBA00023303"/>
    </source>
</evidence>
<dbReference type="GO" id="GO:0005886">
    <property type="term" value="C:plasma membrane"/>
    <property type="evidence" value="ECO:0007669"/>
    <property type="project" value="TreeGrafter"/>
</dbReference>
<evidence type="ECO:0000313" key="16">
    <source>
        <dbReference type="Proteomes" id="UP000440578"/>
    </source>
</evidence>
<dbReference type="PANTHER" id="PTHR11690:SF300">
    <property type="entry name" value="PICKPOCKET PROTEIN 19"/>
    <property type="match status" value="1"/>
</dbReference>
<evidence type="ECO:0000256" key="3">
    <source>
        <dbReference type="ARBA" id="ARBA00022448"/>
    </source>
</evidence>
<evidence type="ECO:0000256" key="12">
    <source>
        <dbReference type="RuleBase" id="RU000679"/>
    </source>
</evidence>
<evidence type="ECO:0000256" key="1">
    <source>
        <dbReference type="ARBA" id="ARBA00004141"/>
    </source>
</evidence>
<evidence type="ECO:0000313" key="15">
    <source>
        <dbReference type="EMBL" id="KAF0297795.1"/>
    </source>
</evidence>
<proteinExistence type="inferred from homology"/>
<dbReference type="PANTHER" id="PTHR11690">
    <property type="entry name" value="AMILORIDE-SENSITIVE SODIUM CHANNEL-RELATED"/>
    <property type="match status" value="1"/>
</dbReference>
<feature type="transmembrane region" description="Helical" evidence="14">
    <location>
        <begin position="26"/>
        <end position="45"/>
    </location>
</feature>
<comment type="caution">
    <text evidence="15">The sequence shown here is derived from an EMBL/GenBank/DDBJ whole genome shotgun (WGS) entry which is preliminary data.</text>
</comment>
<keyword evidence="10 12" id="KW-0739">Sodium transport</keyword>
<keyword evidence="16" id="KW-1185">Reference proteome</keyword>
<name>A0A6A4VUJ9_AMPAM</name>
<dbReference type="AlphaFoldDB" id="A0A6A4VUJ9"/>
<dbReference type="GO" id="GO:0015280">
    <property type="term" value="F:ligand-gated sodium channel activity"/>
    <property type="evidence" value="ECO:0007669"/>
    <property type="project" value="TreeGrafter"/>
</dbReference>
<dbReference type="InterPro" id="IPR018294">
    <property type="entry name" value="ISPD_synthase_CS"/>
</dbReference>
<dbReference type="Gene3D" id="1.10.287.770">
    <property type="entry name" value="YojJ-like"/>
    <property type="match status" value="1"/>
</dbReference>
<evidence type="ECO:0000256" key="6">
    <source>
        <dbReference type="ARBA" id="ARBA00022989"/>
    </source>
</evidence>
<evidence type="ECO:0000256" key="8">
    <source>
        <dbReference type="ARBA" id="ARBA00023065"/>
    </source>
</evidence>
<dbReference type="PROSITE" id="PS01295">
    <property type="entry name" value="ISPD"/>
    <property type="match status" value="1"/>
</dbReference>
<dbReference type="GO" id="GO:0008299">
    <property type="term" value="P:isoprenoid biosynthetic process"/>
    <property type="evidence" value="ECO:0007669"/>
    <property type="project" value="InterPro"/>
</dbReference>
<organism evidence="15 16">
    <name type="scientific">Amphibalanus amphitrite</name>
    <name type="common">Striped barnacle</name>
    <name type="synonym">Balanus amphitrite</name>
    <dbReference type="NCBI Taxonomy" id="1232801"/>
    <lineage>
        <taxon>Eukaryota</taxon>
        <taxon>Metazoa</taxon>
        <taxon>Ecdysozoa</taxon>
        <taxon>Arthropoda</taxon>
        <taxon>Crustacea</taxon>
        <taxon>Multicrustacea</taxon>
        <taxon>Cirripedia</taxon>
        <taxon>Thoracica</taxon>
        <taxon>Thoracicalcarea</taxon>
        <taxon>Balanomorpha</taxon>
        <taxon>Balanoidea</taxon>
        <taxon>Balanidae</taxon>
        <taxon>Amphibalaninae</taxon>
        <taxon>Amphibalanus</taxon>
    </lineage>
</organism>
<evidence type="ECO:0000256" key="13">
    <source>
        <dbReference type="SAM" id="MobiDB-lite"/>
    </source>
</evidence>
<evidence type="ECO:0000256" key="2">
    <source>
        <dbReference type="ARBA" id="ARBA00007193"/>
    </source>
</evidence>
<comment type="similarity">
    <text evidence="2 12">Belongs to the amiloride-sensitive sodium channel (TC 1.A.6) family.</text>
</comment>
<keyword evidence="3 12" id="KW-0813">Transport</keyword>
<dbReference type="GO" id="GO:0003824">
    <property type="term" value="F:catalytic activity"/>
    <property type="evidence" value="ECO:0007669"/>
    <property type="project" value="InterPro"/>
</dbReference>
<evidence type="ECO:0000256" key="10">
    <source>
        <dbReference type="ARBA" id="ARBA00023201"/>
    </source>
</evidence>
<comment type="subcellular location">
    <subcellularLocation>
        <location evidence="1">Membrane</location>
        <topology evidence="1">Multi-pass membrane protein</topology>
    </subcellularLocation>
</comment>
<dbReference type="InterPro" id="IPR001873">
    <property type="entry name" value="ENaC"/>
</dbReference>
<evidence type="ECO:0000256" key="4">
    <source>
        <dbReference type="ARBA" id="ARBA00022461"/>
    </source>
</evidence>
<feature type="region of interest" description="Disordered" evidence="13">
    <location>
        <begin position="385"/>
        <end position="437"/>
    </location>
</feature>
<evidence type="ECO:0000256" key="5">
    <source>
        <dbReference type="ARBA" id="ARBA00022692"/>
    </source>
</evidence>
<keyword evidence="7" id="KW-0915">Sodium</keyword>
<keyword evidence="4 12" id="KW-0894">Sodium channel</keyword>
<keyword evidence="9 14" id="KW-0472">Membrane</keyword>
<feature type="compositionally biased region" description="Basic and acidic residues" evidence="13">
    <location>
        <begin position="394"/>
        <end position="408"/>
    </location>
</feature>
<evidence type="ECO:0000256" key="9">
    <source>
        <dbReference type="ARBA" id="ARBA00023136"/>
    </source>
</evidence>
<protein>
    <submittedName>
        <fullName evidence="15">Acid-sensing ion channel 3</fullName>
    </submittedName>
</protein>
<keyword evidence="6 14" id="KW-1133">Transmembrane helix</keyword>
<gene>
    <name evidence="15" type="primary">ASIC3_4</name>
    <name evidence="15" type="ORF">FJT64_004776</name>
</gene>
<evidence type="ECO:0000256" key="7">
    <source>
        <dbReference type="ARBA" id="ARBA00023053"/>
    </source>
</evidence>
<keyword evidence="5 12" id="KW-0812">Transmembrane</keyword>
<dbReference type="EMBL" id="VIIS01001467">
    <property type="protein sequence ID" value="KAF0297795.1"/>
    <property type="molecule type" value="Genomic_DNA"/>
</dbReference>
<dbReference type="Proteomes" id="UP000440578">
    <property type="component" value="Unassembled WGS sequence"/>
</dbReference>